<dbReference type="Proteomes" id="UP000266723">
    <property type="component" value="Unassembled WGS sequence"/>
</dbReference>
<evidence type="ECO:0000313" key="2">
    <source>
        <dbReference type="Proteomes" id="UP000266723"/>
    </source>
</evidence>
<name>A0ABQ7AQ16_BRACR</name>
<keyword evidence="2" id="KW-1185">Reference proteome</keyword>
<protein>
    <submittedName>
        <fullName evidence="1">Uncharacterized protein</fullName>
    </submittedName>
</protein>
<organism evidence="1 2">
    <name type="scientific">Brassica cretica</name>
    <name type="common">Mustard</name>
    <dbReference type="NCBI Taxonomy" id="69181"/>
    <lineage>
        <taxon>Eukaryota</taxon>
        <taxon>Viridiplantae</taxon>
        <taxon>Streptophyta</taxon>
        <taxon>Embryophyta</taxon>
        <taxon>Tracheophyta</taxon>
        <taxon>Spermatophyta</taxon>
        <taxon>Magnoliopsida</taxon>
        <taxon>eudicotyledons</taxon>
        <taxon>Gunneridae</taxon>
        <taxon>Pentapetalae</taxon>
        <taxon>rosids</taxon>
        <taxon>malvids</taxon>
        <taxon>Brassicales</taxon>
        <taxon>Brassicaceae</taxon>
        <taxon>Brassiceae</taxon>
        <taxon>Brassica</taxon>
    </lineage>
</organism>
<evidence type="ECO:0000313" key="1">
    <source>
        <dbReference type="EMBL" id="KAF3516156.1"/>
    </source>
</evidence>
<comment type="caution">
    <text evidence="1">The sequence shown here is derived from an EMBL/GenBank/DDBJ whole genome shotgun (WGS) entry which is preliminary data.</text>
</comment>
<gene>
    <name evidence="1" type="ORF">DY000_02058610</name>
</gene>
<proteinExistence type="predicted"/>
<dbReference type="EMBL" id="QGKV02001556">
    <property type="protein sequence ID" value="KAF3516156.1"/>
    <property type="molecule type" value="Genomic_DNA"/>
</dbReference>
<accession>A0ABQ7AQ16</accession>
<sequence>MQTRSIPNSKWNSNKPTHSVLCEKQLVDRRGIGRNPMDDLTGLDWTDLDWDRTSA</sequence>
<reference evidence="1 2" key="1">
    <citation type="journal article" date="2020" name="BMC Genomics">
        <title>Intraspecific diversification of the crop wild relative Brassica cretica Lam. using demographic model selection.</title>
        <authorList>
            <person name="Kioukis A."/>
            <person name="Michalopoulou V.A."/>
            <person name="Briers L."/>
            <person name="Pirintsos S."/>
            <person name="Studholme D.J."/>
            <person name="Pavlidis P."/>
            <person name="Sarris P.F."/>
        </authorList>
    </citation>
    <scope>NUCLEOTIDE SEQUENCE [LARGE SCALE GENOMIC DNA]</scope>
    <source>
        <strain evidence="2">cv. PFS-1207/04</strain>
    </source>
</reference>